<accession>A0A2M7V7S6</accession>
<gene>
    <name evidence="2" type="ORF">COX81_02485</name>
</gene>
<evidence type="ECO:0008006" key="4">
    <source>
        <dbReference type="Google" id="ProtNLM"/>
    </source>
</evidence>
<proteinExistence type="predicted"/>
<feature type="transmembrane region" description="Helical" evidence="1">
    <location>
        <begin position="74"/>
        <end position="92"/>
    </location>
</feature>
<feature type="transmembrane region" description="Helical" evidence="1">
    <location>
        <begin position="98"/>
        <end position="116"/>
    </location>
</feature>
<dbReference type="AlphaFoldDB" id="A0A2M7V7S6"/>
<evidence type="ECO:0000256" key="1">
    <source>
        <dbReference type="SAM" id="Phobius"/>
    </source>
</evidence>
<keyword evidence="1" id="KW-1133">Transmembrane helix</keyword>
<comment type="caution">
    <text evidence="2">The sequence shown here is derived from an EMBL/GenBank/DDBJ whole genome shotgun (WGS) entry which is preliminary data.</text>
</comment>
<evidence type="ECO:0000313" key="2">
    <source>
        <dbReference type="EMBL" id="PIZ94803.1"/>
    </source>
</evidence>
<dbReference type="Proteomes" id="UP000228568">
    <property type="component" value="Unassembled WGS sequence"/>
</dbReference>
<reference evidence="3" key="1">
    <citation type="submission" date="2017-09" db="EMBL/GenBank/DDBJ databases">
        <title>Depth-based differentiation of microbial function through sediment-hosted aquifers and enrichment of novel symbionts in the deep terrestrial subsurface.</title>
        <authorList>
            <person name="Probst A.J."/>
            <person name="Ladd B."/>
            <person name="Jarett J.K."/>
            <person name="Geller-Mcgrath D.E."/>
            <person name="Sieber C.M.K."/>
            <person name="Emerson J.B."/>
            <person name="Anantharaman K."/>
            <person name="Thomas B.C."/>
            <person name="Malmstrom R."/>
            <person name="Stieglmeier M."/>
            <person name="Klingl A."/>
            <person name="Woyke T."/>
            <person name="Ryan C.M."/>
            <person name="Banfield J.F."/>
        </authorList>
    </citation>
    <scope>NUCLEOTIDE SEQUENCE [LARGE SCALE GENOMIC DNA]</scope>
</reference>
<feature type="transmembrane region" description="Helical" evidence="1">
    <location>
        <begin position="123"/>
        <end position="144"/>
    </location>
</feature>
<evidence type="ECO:0000313" key="3">
    <source>
        <dbReference type="Proteomes" id="UP000228568"/>
    </source>
</evidence>
<organism evidence="2 3">
    <name type="scientific">Candidatus Magasanikbacteria bacterium CG_4_10_14_0_2_um_filter_37_12</name>
    <dbReference type="NCBI Taxonomy" id="1974637"/>
    <lineage>
        <taxon>Bacteria</taxon>
        <taxon>Candidatus Magasanikiibacteriota</taxon>
    </lineage>
</organism>
<keyword evidence="1" id="KW-0472">Membrane</keyword>
<keyword evidence="1" id="KW-0812">Transmembrane</keyword>
<feature type="transmembrane region" description="Helical" evidence="1">
    <location>
        <begin position="164"/>
        <end position="190"/>
    </location>
</feature>
<sequence>MLSTLEDRYIRTKIKIIHWFGIGVFLVFFGLLFFLQSAFQIDTLLAQYILLVMAGVLAFSYLALLFSKDGAPKISLFIFYTLAILTTILVWSTGMFQSPFIILYVILIIIISQLYGYKYALALVVLAVWGLVFMYGLSASGLLQEYSLLYYKDTSLLYQPSLVVMMYAVLYSLLFIFTVFSSSSAHVLLFRQTQNSELSSTMHEKIVQEVPIGVLIVDNNFVILGGNPAAKIDFSFSKPATLLTTNLKISKKQLKKDFKVLSTKCDRREFVWSMSTGGTKVINLSVRILAGKNEEDLIYILFLEDTEENKR</sequence>
<feature type="transmembrane region" description="Helical" evidence="1">
    <location>
        <begin position="16"/>
        <end position="39"/>
    </location>
</feature>
<protein>
    <recommendedName>
        <fullName evidence="4">PAS domain-containing protein</fullName>
    </recommendedName>
</protein>
<name>A0A2M7V7S6_9BACT</name>
<feature type="transmembrane region" description="Helical" evidence="1">
    <location>
        <begin position="45"/>
        <end position="67"/>
    </location>
</feature>
<dbReference type="EMBL" id="PFPK01000029">
    <property type="protein sequence ID" value="PIZ94803.1"/>
    <property type="molecule type" value="Genomic_DNA"/>
</dbReference>